<dbReference type="Proteomes" id="UP000030185">
    <property type="component" value="Unassembled WGS sequence"/>
</dbReference>
<evidence type="ECO:0000313" key="1">
    <source>
        <dbReference type="EMBL" id="GAL87341.1"/>
    </source>
</evidence>
<proteinExistence type="predicted"/>
<comment type="caution">
    <text evidence="1">The sequence shown here is derived from an EMBL/GenBank/DDBJ whole genome shotgun (WGS) entry which is preliminary data.</text>
</comment>
<dbReference type="STRING" id="153721.MYP_4571"/>
<dbReference type="AlphaFoldDB" id="A0A098LK36"/>
<evidence type="ECO:0008006" key="3">
    <source>
        <dbReference type="Google" id="ProtNLM"/>
    </source>
</evidence>
<dbReference type="EMBL" id="BBLT01000012">
    <property type="protein sequence ID" value="GAL87341.1"/>
    <property type="molecule type" value="Genomic_DNA"/>
</dbReference>
<gene>
    <name evidence="1" type="ORF">MYP_4571</name>
</gene>
<name>A0A098LK36_9BACT</name>
<dbReference type="eggNOG" id="COG0760">
    <property type="taxonomic scope" value="Bacteria"/>
</dbReference>
<keyword evidence="2" id="KW-1185">Reference proteome</keyword>
<sequence length="233" mass="27507">MHGPDSAALADAYIRKWTTQKILLSHAESIIDESNEEINQKLQDYKESLLIHTFKEHYVREKLDTMISEKEIQDFYDKNIKSFELRENIFKGSFIKIPKDAPKIDKIKALLASNNEKDKTELRLLCLRLASFYIVEDSLWHNFDETIKNTPFDEISGKRQFLEKTVLGERADDSNLYLIKIKDYKSSEQISPYEFARNQIRETLLNQRKINLIKSLEENLYKQAKENNEIKIK</sequence>
<accession>A0A098LK36</accession>
<protein>
    <recommendedName>
        <fullName evidence="3">PpiC domain-containing protein</fullName>
    </recommendedName>
</protein>
<reference evidence="1 2" key="1">
    <citation type="submission" date="2014-09" db="EMBL/GenBank/DDBJ databases">
        <title>Sporocytophaga myxococcoides PG-01 genome sequencing.</title>
        <authorList>
            <person name="Liu L."/>
            <person name="Gao P.J."/>
            <person name="Chen G.J."/>
            <person name="Wang L.S."/>
        </authorList>
    </citation>
    <scope>NUCLEOTIDE SEQUENCE [LARGE SCALE GENOMIC DNA]</scope>
    <source>
        <strain evidence="1 2">PG-01</strain>
    </source>
</reference>
<evidence type="ECO:0000313" key="2">
    <source>
        <dbReference type="Proteomes" id="UP000030185"/>
    </source>
</evidence>
<organism evidence="1 2">
    <name type="scientific">Sporocytophaga myxococcoides</name>
    <dbReference type="NCBI Taxonomy" id="153721"/>
    <lineage>
        <taxon>Bacteria</taxon>
        <taxon>Pseudomonadati</taxon>
        <taxon>Bacteroidota</taxon>
        <taxon>Cytophagia</taxon>
        <taxon>Cytophagales</taxon>
        <taxon>Cytophagaceae</taxon>
        <taxon>Sporocytophaga</taxon>
    </lineage>
</organism>